<organism evidence="2 3">
    <name type="scientific">Roseibium porphyridii</name>
    <dbReference type="NCBI Taxonomy" id="2866279"/>
    <lineage>
        <taxon>Bacteria</taxon>
        <taxon>Pseudomonadati</taxon>
        <taxon>Pseudomonadota</taxon>
        <taxon>Alphaproteobacteria</taxon>
        <taxon>Hyphomicrobiales</taxon>
        <taxon>Stappiaceae</taxon>
        <taxon>Roseibium</taxon>
    </lineage>
</organism>
<name>A0ABY8F9U7_9HYPH</name>
<accession>A0ABY8F9U7</accession>
<feature type="signal peptide" evidence="1">
    <location>
        <begin position="1"/>
        <end position="21"/>
    </location>
</feature>
<proteinExistence type="predicted"/>
<evidence type="ECO:0000313" key="3">
    <source>
        <dbReference type="Proteomes" id="UP001209803"/>
    </source>
</evidence>
<evidence type="ECO:0008006" key="4">
    <source>
        <dbReference type="Google" id="ProtNLM"/>
    </source>
</evidence>
<keyword evidence="3" id="KW-1185">Reference proteome</keyword>
<dbReference type="Proteomes" id="UP001209803">
    <property type="component" value="Chromosome"/>
</dbReference>
<evidence type="ECO:0000313" key="2">
    <source>
        <dbReference type="EMBL" id="WFE92273.1"/>
    </source>
</evidence>
<reference evidence="2 3" key="1">
    <citation type="submission" date="2023-03" db="EMBL/GenBank/DDBJ databases">
        <title>Roseibium porphyridii sp. nov. and Roseibium rhodosorbium sp. nov. isolated from marine algae, Porphyridium cruentum and Rhodosorus marinus, respectively.</title>
        <authorList>
            <person name="Lee M.W."/>
            <person name="Choi B.J."/>
            <person name="Lee J.K."/>
            <person name="Choi D.G."/>
            <person name="Baek J.H."/>
            <person name="Bayburt H."/>
            <person name="Kim J.M."/>
            <person name="Han D.M."/>
            <person name="Kim K.H."/>
            <person name="Jeon C.O."/>
        </authorList>
    </citation>
    <scope>NUCLEOTIDE SEQUENCE [LARGE SCALE GENOMIC DNA]</scope>
    <source>
        <strain evidence="2 3">KMA01</strain>
    </source>
</reference>
<keyword evidence="1" id="KW-0732">Signal</keyword>
<sequence length="151" mass="16871">MCAVLFFLFFLSFFLSIAALAQSDGPSVDQLIGEAIQSARTNQLTAERVLYAADQAIDAAAVIVSSVKNNRLVHTVLKRLTAPLDLPDRDIFQRSSGEIRTGRRQKTLEMAARGGDWRVTSFGPYGRDIPLHKRGQMRFPFEINQSLIFKV</sequence>
<evidence type="ECO:0000256" key="1">
    <source>
        <dbReference type="SAM" id="SignalP"/>
    </source>
</evidence>
<feature type="chain" id="PRO_5046683716" description="DUF4864 domain-containing protein" evidence="1">
    <location>
        <begin position="22"/>
        <end position="151"/>
    </location>
</feature>
<protein>
    <recommendedName>
        <fullName evidence="4">DUF4864 domain-containing protein</fullName>
    </recommendedName>
</protein>
<dbReference type="EMBL" id="CP120863">
    <property type="protein sequence ID" value="WFE92273.1"/>
    <property type="molecule type" value="Genomic_DNA"/>
</dbReference>
<gene>
    <name evidence="2" type="ORF">K1718_13185</name>
</gene>
<dbReference type="RefSeq" id="WP_265682317.1">
    <property type="nucleotide sequence ID" value="NZ_CP120863.1"/>
</dbReference>